<feature type="compositionally biased region" description="Polar residues" evidence="1">
    <location>
        <begin position="160"/>
        <end position="178"/>
    </location>
</feature>
<name>A0A8K0XP56_9AGAR</name>
<comment type="caution">
    <text evidence="2">The sequence shown here is derived from an EMBL/GenBank/DDBJ whole genome shotgun (WGS) entry which is preliminary data.</text>
</comment>
<dbReference type="PANTHER" id="PTHR38645">
    <property type="entry name" value="CHROMOSOME 9, WHOLE GENOME SHOTGUN SEQUENCE"/>
    <property type="match status" value="1"/>
</dbReference>
<feature type="region of interest" description="Disordered" evidence="1">
    <location>
        <begin position="275"/>
        <end position="337"/>
    </location>
</feature>
<sequence>MESLNLNMLANSLPNSNLANAEKDLMNNFKAAALSLTTLYRSSRVTSKRAYNAGYASACQDLLLMIQQGVSAGESSSDPNGTGGMTIGRVMDYIEARLEAIKSREDEEEEDDERERKEKDKSNVGGPSTAAPATTSTRGGAGPSVPVKAPSTMTRPKDSTPLTPHTPPSFSQPHNTMPHSFVPSSPTPSTSSLASPLHIPTASSMFPHRSVKTAKLPSAAAIPSATTPFVFNGHNTSFPVTSLSLNSAPVAEGINAGTKRRHTAMLIDSTVPATSAIDPSSTTGGNGAARRRTRSARGAVASSAAALGGLDQNVTSRGGEAMDVEEEGRERKRVARR</sequence>
<accession>A0A8K0XP56</accession>
<gene>
    <name evidence="2" type="ORF">BXZ70DRAFT_1008871</name>
</gene>
<proteinExistence type="predicted"/>
<dbReference type="EMBL" id="JAEVFJ010000018">
    <property type="protein sequence ID" value="KAH8099901.1"/>
    <property type="molecule type" value="Genomic_DNA"/>
</dbReference>
<evidence type="ECO:0000256" key="1">
    <source>
        <dbReference type="SAM" id="MobiDB-lite"/>
    </source>
</evidence>
<evidence type="ECO:0000313" key="2">
    <source>
        <dbReference type="EMBL" id="KAH8099901.1"/>
    </source>
</evidence>
<reference evidence="2" key="1">
    <citation type="journal article" date="2021" name="New Phytol.">
        <title>Evolutionary innovations through gain and loss of genes in the ectomycorrhizal Boletales.</title>
        <authorList>
            <person name="Wu G."/>
            <person name="Miyauchi S."/>
            <person name="Morin E."/>
            <person name="Kuo A."/>
            <person name="Drula E."/>
            <person name="Varga T."/>
            <person name="Kohler A."/>
            <person name="Feng B."/>
            <person name="Cao Y."/>
            <person name="Lipzen A."/>
            <person name="Daum C."/>
            <person name="Hundley H."/>
            <person name="Pangilinan J."/>
            <person name="Johnson J."/>
            <person name="Barry K."/>
            <person name="LaButti K."/>
            <person name="Ng V."/>
            <person name="Ahrendt S."/>
            <person name="Min B."/>
            <person name="Choi I.G."/>
            <person name="Park H."/>
            <person name="Plett J.M."/>
            <person name="Magnuson J."/>
            <person name="Spatafora J.W."/>
            <person name="Nagy L.G."/>
            <person name="Henrissat B."/>
            <person name="Grigoriev I.V."/>
            <person name="Yang Z.L."/>
            <person name="Xu J."/>
            <person name="Martin F.M."/>
        </authorList>
    </citation>
    <scope>NUCLEOTIDE SEQUENCE</scope>
    <source>
        <strain evidence="2">KKN 215</strain>
    </source>
</reference>
<dbReference type="AlphaFoldDB" id="A0A8K0XP56"/>
<dbReference type="PANTHER" id="PTHR38645:SF1">
    <property type="entry name" value="YALI0F12243P"/>
    <property type="match status" value="1"/>
</dbReference>
<dbReference type="OrthoDB" id="21418at2759"/>
<feature type="compositionally biased region" description="Low complexity" evidence="1">
    <location>
        <begin position="183"/>
        <end position="195"/>
    </location>
</feature>
<dbReference type="Proteomes" id="UP000813824">
    <property type="component" value="Unassembled WGS sequence"/>
</dbReference>
<feature type="region of interest" description="Disordered" evidence="1">
    <location>
        <begin position="101"/>
        <end position="195"/>
    </location>
</feature>
<feature type="compositionally biased region" description="Low complexity" evidence="1">
    <location>
        <begin position="125"/>
        <end position="138"/>
    </location>
</feature>
<feature type="compositionally biased region" description="Low complexity" evidence="1">
    <location>
        <begin position="296"/>
        <end position="309"/>
    </location>
</feature>
<protein>
    <submittedName>
        <fullName evidence="2">Uncharacterized protein</fullName>
    </submittedName>
</protein>
<evidence type="ECO:0000313" key="3">
    <source>
        <dbReference type="Proteomes" id="UP000813824"/>
    </source>
</evidence>
<keyword evidence="3" id="KW-1185">Reference proteome</keyword>
<organism evidence="2 3">
    <name type="scientific">Cristinia sonorae</name>
    <dbReference type="NCBI Taxonomy" id="1940300"/>
    <lineage>
        <taxon>Eukaryota</taxon>
        <taxon>Fungi</taxon>
        <taxon>Dikarya</taxon>
        <taxon>Basidiomycota</taxon>
        <taxon>Agaricomycotina</taxon>
        <taxon>Agaricomycetes</taxon>
        <taxon>Agaricomycetidae</taxon>
        <taxon>Agaricales</taxon>
        <taxon>Pleurotineae</taxon>
        <taxon>Stephanosporaceae</taxon>
        <taxon>Cristinia</taxon>
    </lineage>
</organism>